<reference evidence="6" key="2">
    <citation type="submission" date="2025-09" db="UniProtKB">
        <authorList>
            <consortium name="Ensembl"/>
        </authorList>
    </citation>
    <scope>IDENTIFICATION</scope>
</reference>
<dbReference type="PANTHER" id="PTHR23280:SF12">
    <property type="entry name" value="PROTEIN 4.1"/>
    <property type="match status" value="1"/>
</dbReference>
<dbReference type="InterPro" id="IPR019749">
    <property type="entry name" value="Band_41_domain"/>
</dbReference>
<keyword evidence="3" id="KW-0206">Cytoskeleton</keyword>
<evidence type="ECO:0000313" key="6">
    <source>
        <dbReference type="Ensembl" id="ENSOABP00000009459.2"/>
    </source>
</evidence>
<dbReference type="GO" id="GO:0031032">
    <property type="term" value="P:actomyosin structure organization"/>
    <property type="evidence" value="ECO:0007669"/>
    <property type="project" value="TreeGrafter"/>
</dbReference>
<dbReference type="Ensembl" id="ENSOABT00000009792.2">
    <property type="protein sequence ID" value="ENSOABP00000009459.2"/>
    <property type="gene ID" value="ENSOABG00000028612.1"/>
</dbReference>
<dbReference type="Gene3D" id="1.20.80.10">
    <property type="match status" value="1"/>
</dbReference>
<dbReference type="PANTHER" id="PTHR23280">
    <property type="entry name" value="4.1 G PROTEIN"/>
    <property type="match status" value="1"/>
</dbReference>
<dbReference type="GO" id="GO:0005856">
    <property type="term" value="C:cytoskeleton"/>
    <property type="evidence" value="ECO:0007669"/>
    <property type="project" value="UniProtKB-SubCell"/>
</dbReference>
<sequence>MTASSSKCLCQATQVEKKETDEDKVGKEKEKHEDKEGEVTLEKEEEKDKEKKEEEEESGPEEGSRGEKEEKTAEEEAKASRVSRRPKTMQIKVTLLDDTLYECELDKHAKGQELFMKVCDHLNLLEKDYYGLAIWETPTMKVSCSVTVSIRANYNFTFNVKFYPPDPAQLSEDITRYYLCLQLRKDILQGRLPCSFVTLALLGSYALQSELGEYDPEVHGSEYAKEMKMAQGQTKELEDKMMELHRTYRSCHRKCQETFHVWSGPPPGQGEHTHPQLLLLFLINYS</sequence>
<dbReference type="PROSITE" id="PS50057">
    <property type="entry name" value="FERM_3"/>
    <property type="match status" value="1"/>
</dbReference>
<evidence type="ECO:0000256" key="1">
    <source>
        <dbReference type="ARBA" id="ARBA00004245"/>
    </source>
</evidence>
<dbReference type="SUPFAM" id="SSF47031">
    <property type="entry name" value="Second domain of FERM"/>
    <property type="match status" value="1"/>
</dbReference>
<evidence type="ECO:0000256" key="4">
    <source>
        <dbReference type="SAM" id="MobiDB-lite"/>
    </source>
</evidence>
<feature type="region of interest" description="Disordered" evidence="4">
    <location>
        <begin position="1"/>
        <end position="84"/>
    </location>
</feature>
<accession>A0A668SA01</accession>
<proteinExistence type="predicted"/>
<reference evidence="6" key="1">
    <citation type="submission" date="2025-08" db="UniProtKB">
        <authorList>
            <consortium name="Ensembl"/>
        </authorList>
    </citation>
    <scope>IDENTIFICATION</scope>
</reference>
<dbReference type="Pfam" id="PF00373">
    <property type="entry name" value="FERM_M"/>
    <property type="match status" value="1"/>
</dbReference>
<dbReference type="CDD" id="cd14473">
    <property type="entry name" value="FERM_B-lobe"/>
    <property type="match status" value="1"/>
</dbReference>
<keyword evidence="7" id="KW-1185">Reference proteome</keyword>
<comment type="subcellular location">
    <subcellularLocation>
        <location evidence="1">Cytoplasm</location>
        <location evidence="1">Cytoskeleton</location>
    </subcellularLocation>
</comment>
<protein>
    <recommendedName>
        <fullName evidence="5">FERM domain-containing protein</fullName>
    </recommendedName>
</protein>
<dbReference type="GO" id="GO:0005886">
    <property type="term" value="C:plasma membrane"/>
    <property type="evidence" value="ECO:0007669"/>
    <property type="project" value="TreeGrafter"/>
</dbReference>
<dbReference type="SMART" id="SM00295">
    <property type="entry name" value="B41"/>
    <property type="match status" value="1"/>
</dbReference>
<evidence type="ECO:0000259" key="5">
    <source>
        <dbReference type="PROSITE" id="PS50057"/>
    </source>
</evidence>
<name>A0A668SA01_OREAU</name>
<keyword evidence="2" id="KW-0963">Cytoplasm</keyword>
<dbReference type="SUPFAM" id="SSF54236">
    <property type="entry name" value="Ubiquitin-like"/>
    <property type="match status" value="1"/>
</dbReference>
<dbReference type="Pfam" id="PF09379">
    <property type="entry name" value="FERM_N"/>
    <property type="match status" value="1"/>
</dbReference>
<evidence type="ECO:0000313" key="7">
    <source>
        <dbReference type="Proteomes" id="UP000472276"/>
    </source>
</evidence>
<dbReference type="Gene3D" id="3.10.20.90">
    <property type="entry name" value="Phosphatidylinositol 3-kinase Catalytic Subunit, Chain A, domain 1"/>
    <property type="match status" value="1"/>
</dbReference>
<dbReference type="Proteomes" id="UP000472276">
    <property type="component" value="Unassembled WGS sequence"/>
</dbReference>
<feature type="compositionally biased region" description="Polar residues" evidence="4">
    <location>
        <begin position="1"/>
        <end position="14"/>
    </location>
</feature>
<dbReference type="InterPro" id="IPR019748">
    <property type="entry name" value="FERM_central"/>
</dbReference>
<dbReference type="AlphaFoldDB" id="A0A668SA01"/>
<evidence type="ECO:0000256" key="2">
    <source>
        <dbReference type="ARBA" id="ARBA00022490"/>
    </source>
</evidence>
<dbReference type="InterPro" id="IPR014352">
    <property type="entry name" value="FERM/acyl-CoA-bd_prot_sf"/>
</dbReference>
<evidence type="ECO:0000256" key="3">
    <source>
        <dbReference type="ARBA" id="ARBA00023212"/>
    </source>
</evidence>
<dbReference type="InterPro" id="IPR018979">
    <property type="entry name" value="FERM_N"/>
</dbReference>
<dbReference type="InterPro" id="IPR029071">
    <property type="entry name" value="Ubiquitin-like_domsf"/>
</dbReference>
<organism evidence="6 7">
    <name type="scientific">Oreochromis aureus</name>
    <name type="common">Israeli tilapia</name>
    <name type="synonym">Chromis aureus</name>
    <dbReference type="NCBI Taxonomy" id="47969"/>
    <lineage>
        <taxon>Eukaryota</taxon>
        <taxon>Metazoa</taxon>
        <taxon>Chordata</taxon>
        <taxon>Craniata</taxon>
        <taxon>Vertebrata</taxon>
        <taxon>Euteleostomi</taxon>
        <taxon>Actinopterygii</taxon>
        <taxon>Neopterygii</taxon>
        <taxon>Teleostei</taxon>
        <taxon>Neoteleostei</taxon>
        <taxon>Acanthomorphata</taxon>
        <taxon>Ovalentaria</taxon>
        <taxon>Cichlomorphae</taxon>
        <taxon>Cichliformes</taxon>
        <taxon>Cichlidae</taxon>
        <taxon>African cichlids</taxon>
        <taxon>Pseudocrenilabrinae</taxon>
        <taxon>Oreochromini</taxon>
        <taxon>Oreochromis</taxon>
    </lineage>
</organism>
<feature type="compositionally biased region" description="Basic and acidic residues" evidence="4">
    <location>
        <begin position="62"/>
        <end position="79"/>
    </location>
</feature>
<dbReference type="PRINTS" id="PR00935">
    <property type="entry name" value="BAND41"/>
</dbReference>
<feature type="domain" description="FERM" evidence="5">
    <location>
        <begin position="89"/>
        <end position="286"/>
    </location>
</feature>
<dbReference type="InterPro" id="IPR000299">
    <property type="entry name" value="FERM_domain"/>
</dbReference>
<feature type="compositionally biased region" description="Basic and acidic residues" evidence="4">
    <location>
        <begin position="15"/>
        <end position="52"/>
    </location>
</feature>
<dbReference type="FunFam" id="1.20.80.10:FF:000001">
    <property type="entry name" value="Erythrocyte membrane protein band 4.1"/>
    <property type="match status" value="1"/>
</dbReference>
<dbReference type="InterPro" id="IPR035963">
    <property type="entry name" value="FERM_2"/>
</dbReference>